<dbReference type="HAMAP" id="MF_00156">
    <property type="entry name" value="PanB"/>
    <property type="match status" value="1"/>
</dbReference>
<feature type="binding site" evidence="7 9">
    <location>
        <position position="90"/>
    </location>
    <ligand>
        <name>3-methyl-2-oxobutanoate</name>
        <dbReference type="ChEBI" id="CHEBI:11851"/>
    </ligand>
</feature>
<dbReference type="FunFam" id="3.20.20.60:FF:000003">
    <property type="entry name" value="3-methyl-2-oxobutanoate hydroxymethyltransferase"/>
    <property type="match status" value="1"/>
</dbReference>
<evidence type="ECO:0000256" key="4">
    <source>
        <dbReference type="ARBA" id="ARBA00022655"/>
    </source>
</evidence>
<evidence type="ECO:0000313" key="11">
    <source>
        <dbReference type="EMBL" id="AWI75454.1"/>
    </source>
</evidence>
<reference evidence="11 12" key="1">
    <citation type="submission" date="2017-06" db="EMBL/GenBank/DDBJ databases">
        <title>Azoarcus.</title>
        <authorList>
            <person name="Woo J.-H."/>
            <person name="Kim H.-S."/>
        </authorList>
    </citation>
    <scope>NUCLEOTIDE SEQUENCE [LARGE SCALE GENOMIC DNA]</scope>
    <source>
        <strain evidence="11 12">TSPY31</strain>
    </source>
</reference>
<dbReference type="CDD" id="cd06557">
    <property type="entry name" value="KPHMT-like"/>
    <property type="match status" value="1"/>
</dbReference>
<dbReference type="EMBL" id="CP022187">
    <property type="protein sequence ID" value="AWI75454.1"/>
    <property type="molecule type" value="Genomic_DNA"/>
</dbReference>
<comment type="catalytic activity">
    <reaction evidence="7">
        <text>(6R)-5,10-methylene-5,6,7,8-tetrahydrofolate + 3-methyl-2-oxobutanoate + H2O = 2-dehydropantoate + (6S)-5,6,7,8-tetrahydrofolate</text>
        <dbReference type="Rhea" id="RHEA:11824"/>
        <dbReference type="ChEBI" id="CHEBI:11561"/>
        <dbReference type="ChEBI" id="CHEBI:11851"/>
        <dbReference type="ChEBI" id="CHEBI:15377"/>
        <dbReference type="ChEBI" id="CHEBI:15636"/>
        <dbReference type="ChEBI" id="CHEBI:57453"/>
        <dbReference type="EC" id="2.1.2.11"/>
    </reaction>
</comment>
<keyword evidence="7 10" id="KW-0479">Metal-binding</keyword>
<accession>A0A2U8GPK9</accession>
<dbReference type="PANTHER" id="PTHR20881">
    <property type="entry name" value="3-METHYL-2-OXOBUTANOATE HYDROXYMETHYLTRANSFERASE"/>
    <property type="match status" value="1"/>
</dbReference>
<keyword evidence="12" id="KW-1185">Reference proteome</keyword>
<dbReference type="GO" id="GO:0000287">
    <property type="term" value="F:magnesium ion binding"/>
    <property type="evidence" value="ECO:0007669"/>
    <property type="project" value="TreeGrafter"/>
</dbReference>
<dbReference type="NCBIfam" id="NF001452">
    <property type="entry name" value="PRK00311.1"/>
    <property type="match status" value="1"/>
</dbReference>
<feature type="binding site" evidence="7 10">
    <location>
        <position position="51"/>
    </location>
    <ligand>
        <name>Mg(2+)</name>
        <dbReference type="ChEBI" id="CHEBI:18420"/>
    </ligand>
</feature>
<evidence type="ECO:0000256" key="9">
    <source>
        <dbReference type="PIRSR" id="PIRSR000388-2"/>
    </source>
</evidence>
<dbReference type="SUPFAM" id="SSF51621">
    <property type="entry name" value="Phosphoenolpyruvate/pyruvate domain"/>
    <property type="match status" value="1"/>
</dbReference>
<keyword evidence="7" id="KW-0963">Cytoplasm</keyword>
<dbReference type="PIRSF" id="PIRSF000388">
    <property type="entry name" value="Pantoate_hydroxy_MeTrfase"/>
    <property type="match status" value="1"/>
</dbReference>
<feature type="binding site" evidence="7 9">
    <location>
        <position position="119"/>
    </location>
    <ligand>
        <name>3-methyl-2-oxobutanoate</name>
        <dbReference type="ChEBI" id="CHEBI:11851"/>
    </ligand>
</feature>
<evidence type="ECO:0000313" key="12">
    <source>
        <dbReference type="Proteomes" id="UP000244930"/>
    </source>
</evidence>
<dbReference type="AlphaFoldDB" id="A0A2U8GPK9"/>
<comment type="cofactor">
    <cofactor evidence="7 10">
        <name>Mg(2+)</name>
        <dbReference type="ChEBI" id="CHEBI:18420"/>
    </cofactor>
    <text evidence="7 10">Binds 1 Mg(2+) ion per subunit.</text>
</comment>
<gene>
    <name evidence="7 11" type="primary">panB</name>
    <name evidence="11" type="ORF">CEW83_09730</name>
</gene>
<dbReference type="RefSeq" id="WP_108949160.1">
    <property type="nucleotide sequence ID" value="NZ_CP022187.1"/>
</dbReference>
<dbReference type="Proteomes" id="UP000244930">
    <property type="component" value="Chromosome"/>
</dbReference>
<feature type="active site" description="Proton acceptor" evidence="7 8">
    <location>
        <position position="188"/>
    </location>
</feature>
<comment type="similarity">
    <text evidence="2 7">Belongs to the PanB family.</text>
</comment>
<organism evidence="11 12">
    <name type="scientific">Parazoarcus communis</name>
    <dbReference type="NCBI Taxonomy" id="41977"/>
    <lineage>
        <taxon>Bacteria</taxon>
        <taxon>Pseudomonadati</taxon>
        <taxon>Pseudomonadota</taxon>
        <taxon>Betaproteobacteria</taxon>
        <taxon>Rhodocyclales</taxon>
        <taxon>Zoogloeaceae</taxon>
        <taxon>Parazoarcus</taxon>
    </lineage>
</organism>
<dbReference type="GO" id="GO:0008168">
    <property type="term" value="F:methyltransferase activity"/>
    <property type="evidence" value="ECO:0007669"/>
    <property type="project" value="UniProtKB-KW"/>
</dbReference>
<comment type="pathway">
    <text evidence="1 7">Cofactor biosynthesis; (R)-pantothenate biosynthesis; (R)-pantoate from 3-methyl-2-oxobutanoate: step 1/2.</text>
</comment>
<comment type="function">
    <text evidence="6 7">Catalyzes the reversible reaction in which hydroxymethyl group from 5,10-methylenetetrahydrofolate is transferred onto alpha-ketoisovalerate to form ketopantoate.</text>
</comment>
<keyword evidence="11" id="KW-0489">Methyltransferase</keyword>
<dbReference type="KEGG" id="acom:CEW83_09730"/>
<evidence type="ECO:0000256" key="8">
    <source>
        <dbReference type="PIRSR" id="PIRSR000388-1"/>
    </source>
</evidence>
<evidence type="ECO:0000256" key="5">
    <source>
        <dbReference type="ARBA" id="ARBA00022679"/>
    </source>
</evidence>
<dbReference type="GO" id="GO:0032259">
    <property type="term" value="P:methylation"/>
    <property type="evidence" value="ECO:0007669"/>
    <property type="project" value="UniProtKB-KW"/>
</dbReference>
<keyword evidence="5 7" id="KW-0808">Transferase</keyword>
<evidence type="ECO:0000256" key="2">
    <source>
        <dbReference type="ARBA" id="ARBA00008676"/>
    </source>
</evidence>
<dbReference type="GO" id="GO:0015940">
    <property type="term" value="P:pantothenate biosynthetic process"/>
    <property type="evidence" value="ECO:0007669"/>
    <property type="project" value="UniProtKB-UniRule"/>
</dbReference>
<comment type="subunit">
    <text evidence="3 7">Homodecamer; pentamer of dimers.</text>
</comment>
<dbReference type="GO" id="GO:0003864">
    <property type="term" value="F:3-methyl-2-oxobutanoate hydroxymethyltransferase activity"/>
    <property type="evidence" value="ECO:0007669"/>
    <property type="project" value="UniProtKB-UniRule"/>
</dbReference>
<dbReference type="Gene3D" id="3.20.20.60">
    <property type="entry name" value="Phosphoenolpyruvate-binding domains"/>
    <property type="match status" value="1"/>
</dbReference>
<dbReference type="InterPro" id="IPR040442">
    <property type="entry name" value="Pyrv_kinase-like_dom_sf"/>
</dbReference>
<dbReference type="InterPro" id="IPR015813">
    <property type="entry name" value="Pyrv/PenolPyrv_kinase-like_dom"/>
</dbReference>
<dbReference type="EC" id="2.1.2.11" evidence="7"/>
<dbReference type="GO" id="GO:0005737">
    <property type="term" value="C:cytoplasm"/>
    <property type="evidence" value="ECO:0007669"/>
    <property type="project" value="UniProtKB-SubCell"/>
</dbReference>
<evidence type="ECO:0000256" key="10">
    <source>
        <dbReference type="PIRSR" id="PIRSR000388-3"/>
    </source>
</evidence>
<name>A0A2U8GPK9_9RHOO</name>
<feature type="binding site" evidence="7 10">
    <location>
        <position position="90"/>
    </location>
    <ligand>
        <name>Mg(2+)</name>
        <dbReference type="ChEBI" id="CHEBI:18420"/>
    </ligand>
</feature>
<keyword evidence="7 10" id="KW-0460">Magnesium</keyword>
<dbReference type="InterPro" id="IPR003700">
    <property type="entry name" value="Pantoate_hydroxy_MeTrfase"/>
</dbReference>
<feature type="binding site" evidence="7 9">
    <location>
        <begin position="51"/>
        <end position="52"/>
    </location>
    <ligand>
        <name>3-methyl-2-oxobutanoate</name>
        <dbReference type="ChEBI" id="CHEBI:11851"/>
    </ligand>
</feature>
<evidence type="ECO:0000256" key="6">
    <source>
        <dbReference type="ARBA" id="ARBA00056497"/>
    </source>
</evidence>
<evidence type="ECO:0000256" key="7">
    <source>
        <dbReference type="HAMAP-Rule" id="MF_00156"/>
    </source>
</evidence>
<comment type="subcellular location">
    <subcellularLocation>
        <location evidence="7">Cytoplasm</location>
    </subcellularLocation>
</comment>
<dbReference type="UniPathway" id="UPA00028">
    <property type="reaction ID" value="UER00003"/>
</dbReference>
<evidence type="ECO:0000256" key="3">
    <source>
        <dbReference type="ARBA" id="ARBA00011424"/>
    </source>
</evidence>
<dbReference type="Pfam" id="PF02548">
    <property type="entry name" value="Pantoate_transf"/>
    <property type="match status" value="1"/>
</dbReference>
<sequence>MSYLQDNKPITLFELGKMRAEGRKIAMLTCYDASFATLVERCGVDVVLVGDSLGNVLQGQKSTLPVTMEHMVYHTECVARGCNRPFIVADMPFGSYHESPAQAMRNAARLMSAGAQMVKLEGGEFMAETVHFLVERGVPVCAHIGLTPQSVHQLGGYRVQGRNEAGAERLKADALALEDAGAGLMVMEMVPATVATEITSILKSMATIGIGAGPSCDGQVLVLHDLLGVYPGKTARFVRNFMNGAGSIDEAVTGYVAAVKDGSFPAAEHCY</sequence>
<dbReference type="PANTHER" id="PTHR20881:SF0">
    <property type="entry name" value="3-METHYL-2-OXOBUTANOATE HYDROXYMETHYLTRANSFERASE"/>
    <property type="match status" value="1"/>
</dbReference>
<feature type="binding site" evidence="7 10">
    <location>
        <position position="121"/>
    </location>
    <ligand>
        <name>Mg(2+)</name>
        <dbReference type="ChEBI" id="CHEBI:18420"/>
    </ligand>
</feature>
<keyword evidence="4 7" id="KW-0566">Pantothenate biosynthesis</keyword>
<protein>
    <recommendedName>
        <fullName evidence="7">3-methyl-2-oxobutanoate hydroxymethyltransferase</fullName>
        <ecNumber evidence="7">2.1.2.11</ecNumber>
    </recommendedName>
    <alternativeName>
        <fullName evidence="7">Ketopantoate hydroxymethyltransferase</fullName>
        <shortName evidence="7">KPHMT</shortName>
    </alternativeName>
</protein>
<evidence type="ECO:0000256" key="1">
    <source>
        <dbReference type="ARBA" id="ARBA00005033"/>
    </source>
</evidence>
<proteinExistence type="inferred from homology"/>
<dbReference type="NCBIfam" id="TIGR00222">
    <property type="entry name" value="panB"/>
    <property type="match status" value="1"/>
</dbReference>